<dbReference type="PANTHER" id="PTHR32182:SF0">
    <property type="entry name" value="DNA REPLICATION AND REPAIR PROTEIN RECF"/>
    <property type="match status" value="1"/>
</dbReference>
<name>A0A2G0CED5_9BACT</name>
<comment type="subcellular location">
    <subcellularLocation>
        <location evidence="1 9 10">Cytoplasm</location>
    </subcellularLocation>
</comment>
<evidence type="ECO:0000256" key="4">
    <source>
        <dbReference type="ARBA" id="ARBA00022490"/>
    </source>
</evidence>
<dbReference type="Pfam" id="PF02463">
    <property type="entry name" value="SMC_N"/>
    <property type="match status" value="1"/>
</dbReference>
<evidence type="ECO:0000313" key="12">
    <source>
        <dbReference type="EMBL" id="PHK98280.1"/>
    </source>
</evidence>
<dbReference type="InterPro" id="IPR018078">
    <property type="entry name" value="DNA-binding_RecF_CS"/>
</dbReference>
<evidence type="ECO:0000256" key="8">
    <source>
        <dbReference type="ARBA" id="ARBA00023125"/>
    </source>
</evidence>
<keyword evidence="9 10" id="KW-0742">SOS response</keyword>
<dbReference type="NCBIfam" id="TIGR00611">
    <property type="entry name" value="recf"/>
    <property type="match status" value="1"/>
</dbReference>
<keyword evidence="9 10" id="KW-0227">DNA damage</keyword>
<proteinExistence type="inferred from homology"/>
<keyword evidence="8 9" id="KW-0238">DNA-binding</keyword>
<organism evidence="12 13">
    <name type="scientific">Neolewinella marina</name>
    <dbReference type="NCBI Taxonomy" id="438751"/>
    <lineage>
        <taxon>Bacteria</taxon>
        <taxon>Pseudomonadati</taxon>
        <taxon>Bacteroidota</taxon>
        <taxon>Saprospiria</taxon>
        <taxon>Saprospirales</taxon>
        <taxon>Lewinellaceae</taxon>
        <taxon>Neolewinella</taxon>
    </lineage>
</organism>
<accession>A0A2G0CED5</accession>
<dbReference type="InterPro" id="IPR027417">
    <property type="entry name" value="P-loop_NTPase"/>
</dbReference>
<keyword evidence="13" id="KW-1185">Reference proteome</keyword>
<evidence type="ECO:0000256" key="7">
    <source>
        <dbReference type="ARBA" id="ARBA00022840"/>
    </source>
</evidence>
<keyword evidence="5 9" id="KW-0235">DNA replication</keyword>
<evidence type="ECO:0000256" key="3">
    <source>
        <dbReference type="ARBA" id="ARBA00020170"/>
    </source>
</evidence>
<dbReference type="Gene3D" id="1.20.1050.90">
    <property type="entry name" value="RecF/RecN/SMC, N-terminal domain"/>
    <property type="match status" value="1"/>
</dbReference>
<reference evidence="12 13" key="1">
    <citation type="submission" date="2017-10" db="EMBL/GenBank/DDBJ databases">
        <title>The draft genome sequence of Lewinella marina KCTC 32374.</title>
        <authorList>
            <person name="Wang K."/>
        </authorList>
    </citation>
    <scope>NUCLEOTIDE SEQUENCE [LARGE SCALE GENOMIC DNA]</scope>
    <source>
        <strain evidence="12 13">MKG-38</strain>
    </source>
</reference>
<dbReference type="GO" id="GO:0005524">
    <property type="term" value="F:ATP binding"/>
    <property type="evidence" value="ECO:0007669"/>
    <property type="project" value="UniProtKB-UniRule"/>
</dbReference>
<dbReference type="Proteomes" id="UP000226437">
    <property type="component" value="Unassembled WGS sequence"/>
</dbReference>
<evidence type="ECO:0000256" key="10">
    <source>
        <dbReference type="RuleBase" id="RU000578"/>
    </source>
</evidence>
<evidence type="ECO:0000259" key="11">
    <source>
        <dbReference type="Pfam" id="PF02463"/>
    </source>
</evidence>
<evidence type="ECO:0000313" key="13">
    <source>
        <dbReference type="Proteomes" id="UP000226437"/>
    </source>
</evidence>
<dbReference type="InterPro" id="IPR003395">
    <property type="entry name" value="RecF/RecN/SMC_N"/>
</dbReference>
<keyword evidence="7 9" id="KW-0067">ATP-binding</keyword>
<dbReference type="GO" id="GO:0000731">
    <property type="term" value="P:DNA synthesis involved in DNA repair"/>
    <property type="evidence" value="ECO:0007669"/>
    <property type="project" value="TreeGrafter"/>
</dbReference>
<evidence type="ECO:0000256" key="5">
    <source>
        <dbReference type="ARBA" id="ARBA00022705"/>
    </source>
</evidence>
<dbReference type="PANTHER" id="PTHR32182">
    <property type="entry name" value="DNA REPLICATION AND REPAIR PROTEIN RECF"/>
    <property type="match status" value="1"/>
</dbReference>
<dbReference type="EMBL" id="PDLO01000004">
    <property type="protein sequence ID" value="PHK98280.1"/>
    <property type="molecule type" value="Genomic_DNA"/>
</dbReference>
<protein>
    <recommendedName>
        <fullName evidence="3 9">DNA replication and repair protein RecF</fullName>
    </recommendedName>
</protein>
<sequence length="378" mass="43376">MHLSSLKLTQFKNYARQSLAFSPRLNCFVGFNGAGKTNLLEAIYYLCMSKGYGSLADQYNIRHGDAVARLEGIFQLDDQREDRVVVKLRKRQRKVIERNGTAYERISEHVGRYPVVIVTPDDISLVLEGSATRRRLLDNSLSQTDPRYLNHLITYNKLLENRNAQLKELDGRPDTTGLLSVYDAQLEEPATYIYEKRRDFVGPFTELLVEAYGAISGQREEVGLEYKSQLADHGWSELLASRSEKDRILQRTTGGIHRDDLIFTQDGHPLRRVASQGQLKSFVLSLKLAQYRLLEQSTSRTPILLLDDIFDKLDHERVRQLLELVLSSAFGQLFITDTDPERISALVSRLPGVDWQRFIVAEGVARNEVEWQRFLEEE</sequence>
<keyword evidence="4 9" id="KW-0963">Cytoplasm</keyword>
<keyword evidence="9 10" id="KW-0234">DNA repair</keyword>
<feature type="binding site" evidence="9">
    <location>
        <begin position="30"/>
        <end position="37"/>
    </location>
    <ligand>
        <name>ATP</name>
        <dbReference type="ChEBI" id="CHEBI:30616"/>
    </ligand>
</feature>
<dbReference type="InterPro" id="IPR042174">
    <property type="entry name" value="RecF_2"/>
</dbReference>
<dbReference type="GO" id="GO:0005737">
    <property type="term" value="C:cytoplasm"/>
    <property type="evidence" value="ECO:0007669"/>
    <property type="project" value="UniProtKB-SubCell"/>
</dbReference>
<dbReference type="InterPro" id="IPR001238">
    <property type="entry name" value="DNA-binding_RecF"/>
</dbReference>
<evidence type="ECO:0000256" key="6">
    <source>
        <dbReference type="ARBA" id="ARBA00022741"/>
    </source>
</evidence>
<evidence type="ECO:0000256" key="1">
    <source>
        <dbReference type="ARBA" id="ARBA00004496"/>
    </source>
</evidence>
<comment type="function">
    <text evidence="9 10">The RecF protein is involved in DNA metabolism; it is required for DNA replication and normal SOS inducibility. RecF binds preferentially to single-stranded, linear DNA. It also seems to bind ATP.</text>
</comment>
<dbReference type="PROSITE" id="PS00618">
    <property type="entry name" value="RECF_2"/>
    <property type="match status" value="1"/>
</dbReference>
<evidence type="ECO:0000256" key="9">
    <source>
        <dbReference type="HAMAP-Rule" id="MF_00365"/>
    </source>
</evidence>
<comment type="caution">
    <text evidence="12">The sequence shown here is derived from an EMBL/GenBank/DDBJ whole genome shotgun (WGS) entry which is preliminary data.</text>
</comment>
<evidence type="ECO:0000256" key="2">
    <source>
        <dbReference type="ARBA" id="ARBA00008016"/>
    </source>
</evidence>
<dbReference type="OrthoDB" id="9803889at2"/>
<gene>
    <name evidence="9" type="primary">recF</name>
    <name evidence="12" type="ORF">CGL56_11295</name>
</gene>
<dbReference type="Gene3D" id="3.40.50.300">
    <property type="entry name" value="P-loop containing nucleotide triphosphate hydrolases"/>
    <property type="match status" value="1"/>
</dbReference>
<dbReference type="HAMAP" id="MF_00365">
    <property type="entry name" value="RecF"/>
    <property type="match status" value="1"/>
</dbReference>
<dbReference type="GO" id="GO:0003697">
    <property type="term" value="F:single-stranded DNA binding"/>
    <property type="evidence" value="ECO:0007669"/>
    <property type="project" value="UniProtKB-UniRule"/>
</dbReference>
<comment type="similarity">
    <text evidence="2 9 10">Belongs to the RecF family.</text>
</comment>
<dbReference type="GO" id="GO:0009432">
    <property type="term" value="P:SOS response"/>
    <property type="evidence" value="ECO:0007669"/>
    <property type="project" value="UniProtKB-UniRule"/>
</dbReference>
<keyword evidence="6 9" id="KW-0547">Nucleotide-binding</keyword>
<dbReference type="GO" id="GO:0006302">
    <property type="term" value="P:double-strand break repair"/>
    <property type="evidence" value="ECO:0007669"/>
    <property type="project" value="TreeGrafter"/>
</dbReference>
<dbReference type="GO" id="GO:0006260">
    <property type="term" value="P:DNA replication"/>
    <property type="evidence" value="ECO:0007669"/>
    <property type="project" value="UniProtKB-UniRule"/>
</dbReference>
<feature type="domain" description="RecF/RecN/SMC N-terminal" evidence="11">
    <location>
        <begin position="3"/>
        <end position="342"/>
    </location>
</feature>
<dbReference type="AlphaFoldDB" id="A0A2G0CED5"/>
<dbReference type="RefSeq" id="WP_099106666.1">
    <property type="nucleotide sequence ID" value="NZ_JAATJF010000004.1"/>
</dbReference>
<dbReference type="SUPFAM" id="SSF52540">
    <property type="entry name" value="P-loop containing nucleoside triphosphate hydrolases"/>
    <property type="match status" value="1"/>
</dbReference>